<dbReference type="Gene3D" id="2.60.40.640">
    <property type="match status" value="1"/>
</dbReference>
<dbReference type="OMA" id="VELQCTV"/>
<accession>A0A2H3JIQ6</accession>
<evidence type="ECO:0000313" key="1">
    <source>
        <dbReference type="EMBL" id="PCH42080.1"/>
    </source>
</evidence>
<dbReference type="AlphaFoldDB" id="A0A2H3JIQ6"/>
<dbReference type="InterPro" id="IPR014756">
    <property type="entry name" value="Ig_E-set"/>
</dbReference>
<dbReference type="EMBL" id="KB468124">
    <property type="protein sequence ID" value="PCH42080.1"/>
    <property type="molecule type" value="Genomic_DNA"/>
</dbReference>
<keyword evidence="2" id="KW-1185">Reference proteome</keyword>
<dbReference type="OrthoDB" id="2333384at2759"/>
<evidence type="ECO:0008006" key="3">
    <source>
        <dbReference type="Google" id="ProtNLM"/>
    </source>
</evidence>
<evidence type="ECO:0000313" key="2">
    <source>
        <dbReference type="Proteomes" id="UP000218811"/>
    </source>
</evidence>
<sequence>PFFVSGDKITGSVEVDLDIARNARGLSVAVIAGVTAVGQEEAVFLNVPQTLWDNTTVSPRKSAGIRAWPFSIQLPSEVTINVKGGRASQKFPLPPSFSERASPAYVEYRLIATVRRGFLRANQTLIRSFVYLPTWRAEPPSLLRQVAYREGTPLIGPDHDSEGWEMPAPVVIIGSLFSTRQIELRCSLAVARPLSYAKGTLIPLLLTIQGEDEQAIDLLATPAAVKIYLIRCRVLGTHATDQEESTVRSDHVFRDTVDTAYFWPSTDTASAGSRARTLRGELRIKSSLKPSFVFPGFSL</sequence>
<feature type="non-terminal residue" evidence="1">
    <location>
        <position position="299"/>
    </location>
</feature>
<dbReference type="Proteomes" id="UP000218811">
    <property type="component" value="Unassembled WGS sequence"/>
</dbReference>
<dbReference type="SUPFAM" id="SSF81296">
    <property type="entry name" value="E set domains"/>
    <property type="match status" value="1"/>
</dbReference>
<feature type="non-terminal residue" evidence="1">
    <location>
        <position position="1"/>
    </location>
</feature>
<proteinExistence type="predicted"/>
<organism evidence="1 2">
    <name type="scientific">Wolfiporia cocos (strain MD-104)</name>
    <name type="common">Brown rot fungus</name>
    <dbReference type="NCBI Taxonomy" id="742152"/>
    <lineage>
        <taxon>Eukaryota</taxon>
        <taxon>Fungi</taxon>
        <taxon>Dikarya</taxon>
        <taxon>Basidiomycota</taxon>
        <taxon>Agaricomycotina</taxon>
        <taxon>Agaricomycetes</taxon>
        <taxon>Polyporales</taxon>
        <taxon>Phaeolaceae</taxon>
        <taxon>Wolfiporia</taxon>
    </lineage>
</organism>
<name>A0A2H3JIQ6_WOLCO</name>
<dbReference type="InterPro" id="IPR014752">
    <property type="entry name" value="Arrestin-like_C"/>
</dbReference>
<protein>
    <recommendedName>
        <fullName evidence="3">Arrestin-like N-terminal domain-containing protein</fullName>
    </recommendedName>
</protein>
<gene>
    <name evidence="1" type="ORF">WOLCODRAFT_54320</name>
</gene>
<dbReference type="STRING" id="742152.A0A2H3JIQ6"/>
<reference evidence="1 2" key="1">
    <citation type="journal article" date="2012" name="Science">
        <title>The Paleozoic origin of enzymatic lignin decomposition reconstructed from 31 fungal genomes.</title>
        <authorList>
            <person name="Floudas D."/>
            <person name="Binder M."/>
            <person name="Riley R."/>
            <person name="Barry K."/>
            <person name="Blanchette R.A."/>
            <person name="Henrissat B."/>
            <person name="Martinez A.T."/>
            <person name="Otillar R."/>
            <person name="Spatafora J.W."/>
            <person name="Yadav J.S."/>
            <person name="Aerts A."/>
            <person name="Benoit I."/>
            <person name="Boyd A."/>
            <person name="Carlson A."/>
            <person name="Copeland A."/>
            <person name="Coutinho P.M."/>
            <person name="de Vries R.P."/>
            <person name="Ferreira P."/>
            <person name="Findley K."/>
            <person name="Foster B."/>
            <person name="Gaskell J."/>
            <person name="Glotzer D."/>
            <person name="Gorecki P."/>
            <person name="Heitman J."/>
            <person name="Hesse C."/>
            <person name="Hori C."/>
            <person name="Igarashi K."/>
            <person name="Jurgens J.A."/>
            <person name="Kallen N."/>
            <person name="Kersten P."/>
            <person name="Kohler A."/>
            <person name="Kuees U."/>
            <person name="Kumar T.K.A."/>
            <person name="Kuo A."/>
            <person name="LaButti K."/>
            <person name="Larrondo L.F."/>
            <person name="Lindquist E."/>
            <person name="Ling A."/>
            <person name="Lombard V."/>
            <person name="Lucas S."/>
            <person name="Lundell T."/>
            <person name="Martin R."/>
            <person name="McLaughlin D.J."/>
            <person name="Morgenstern I."/>
            <person name="Morin E."/>
            <person name="Murat C."/>
            <person name="Nagy L.G."/>
            <person name="Nolan M."/>
            <person name="Ohm R.A."/>
            <person name="Patyshakuliyeva A."/>
            <person name="Rokas A."/>
            <person name="Ruiz-Duenas F.J."/>
            <person name="Sabat G."/>
            <person name="Salamov A."/>
            <person name="Samejima M."/>
            <person name="Schmutz J."/>
            <person name="Slot J.C."/>
            <person name="St John F."/>
            <person name="Stenlid J."/>
            <person name="Sun H."/>
            <person name="Sun S."/>
            <person name="Syed K."/>
            <person name="Tsang A."/>
            <person name="Wiebenga A."/>
            <person name="Young D."/>
            <person name="Pisabarro A."/>
            <person name="Eastwood D.C."/>
            <person name="Martin F."/>
            <person name="Cullen D."/>
            <person name="Grigoriev I.V."/>
            <person name="Hibbett D.S."/>
        </authorList>
    </citation>
    <scope>NUCLEOTIDE SEQUENCE [LARGE SCALE GENOMIC DNA]</scope>
    <source>
        <strain evidence="1 2">MD-104</strain>
    </source>
</reference>